<evidence type="ECO:0000313" key="4">
    <source>
        <dbReference type="Proteomes" id="UP000652761"/>
    </source>
</evidence>
<comment type="caution">
    <text evidence="3">The sequence shown here is derived from an EMBL/GenBank/DDBJ whole genome shotgun (WGS) entry which is preliminary data.</text>
</comment>
<name>A0A843XE78_COLES</name>
<evidence type="ECO:0000256" key="1">
    <source>
        <dbReference type="SAM" id="Coils"/>
    </source>
</evidence>
<keyword evidence="1" id="KW-0175">Coiled coil</keyword>
<dbReference type="EMBL" id="NMUH01007764">
    <property type="protein sequence ID" value="MQM17784.1"/>
    <property type="molecule type" value="Genomic_DNA"/>
</dbReference>
<organism evidence="3 4">
    <name type="scientific">Colocasia esculenta</name>
    <name type="common">Wild taro</name>
    <name type="synonym">Arum esculentum</name>
    <dbReference type="NCBI Taxonomy" id="4460"/>
    <lineage>
        <taxon>Eukaryota</taxon>
        <taxon>Viridiplantae</taxon>
        <taxon>Streptophyta</taxon>
        <taxon>Embryophyta</taxon>
        <taxon>Tracheophyta</taxon>
        <taxon>Spermatophyta</taxon>
        <taxon>Magnoliopsida</taxon>
        <taxon>Liliopsida</taxon>
        <taxon>Araceae</taxon>
        <taxon>Aroideae</taxon>
        <taxon>Colocasieae</taxon>
        <taxon>Colocasia</taxon>
    </lineage>
</organism>
<sequence>MKGQTSGQADRKAYVGALKPLVRSDSSLTGSRDSSTSSSVYSWWRHFLLDCGYPLDATLSSPILLGSFNNDLWREWERHIRHSITRVGPVEFISQVESGMRLLDFWSAVVGAGNVVKIPPEKVVLPPTFSPAPSGADDDYNPTFDGTPSLDVADLPRASPTEQGHASANIVAGEGVGCSDVTIPIVDGSAALQAIHDLLTSGPDTELPDCSDFNFAESDEGAWPQVLHSANTVRLIEELMEASPAAASPPSSAGVAGAETTSCDAAVASSLPGTSEPLPGGSVDALAGECLHPPETLGLGATIGEVGETACPEEGSKDAPTPSCVQAVGSDPLQPSSSEALFEEPSAFPDHGVSWPSTPQGAQMSEVSWMLESLLRPARAAVEASSPPSIEVVRDFLQRSTFAYHLMGCPRDPWMAVVDSLWGEVRQLHREAALAANRLKMQKLTEEIASLEQETEAFYLQQGDLDRRAETLMAGRAHFIDEIVALRRTIEDASKCLAECEVALAVFDRGVTEVEAERADLERGHLDSQARLSALQATLADLRRGPRVPF</sequence>
<feature type="coiled-coil region" evidence="1">
    <location>
        <begin position="434"/>
        <end position="461"/>
    </location>
</feature>
<dbReference type="AlphaFoldDB" id="A0A843XE78"/>
<keyword evidence="4" id="KW-1185">Reference proteome</keyword>
<proteinExistence type="predicted"/>
<accession>A0A843XE78</accession>
<gene>
    <name evidence="3" type="ORF">Taro_050762</name>
</gene>
<feature type="region of interest" description="Disordered" evidence="2">
    <location>
        <begin position="129"/>
        <end position="151"/>
    </location>
</feature>
<evidence type="ECO:0000256" key="2">
    <source>
        <dbReference type="SAM" id="MobiDB-lite"/>
    </source>
</evidence>
<reference evidence="3" key="1">
    <citation type="submission" date="2017-07" db="EMBL/GenBank/DDBJ databases">
        <title>Taro Niue Genome Assembly and Annotation.</title>
        <authorList>
            <person name="Atibalentja N."/>
            <person name="Keating K."/>
            <person name="Fields C.J."/>
        </authorList>
    </citation>
    <scope>NUCLEOTIDE SEQUENCE</scope>
    <source>
        <strain evidence="3">Niue_2</strain>
        <tissue evidence="3">Leaf</tissue>
    </source>
</reference>
<dbReference type="Proteomes" id="UP000652761">
    <property type="component" value="Unassembled WGS sequence"/>
</dbReference>
<protein>
    <submittedName>
        <fullName evidence="3">Uncharacterized protein</fullName>
    </submittedName>
</protein>
<evidence type="ECO:0000313" key="3">
    <source>
        <dbReference type="EMBL" id="MQM17784.1"/>
    </source>
</evidence>